<evidence type="ECO:0000256" key="6">
    <source>
        <dbReference type="ARBA" id="ARBA00022485"/>
    </source>
</evidence>
<keyword evidence="9" id="KW-0479">Metal-binding</keyword>
<keyword evidence="7" id="KW-0963">Cytoplasm</keyword>
<keyword evidence="12" id="KW-0902">Two-component regulatory system</keyword>
<evidence type="ECO:0000256" key="13">
    <source>
        <dbReference type="ARBA" id="ARBA00023014"/>
    </source>
</evidence>
<evidence type="ECO:0000313" key="17">
    <source>
        <dbReference type="EMBL" id="SBT41134.1"/>
    </source>
</evidence>
<dbReference type="AlphaFoldDB" id="A0A1A8ZAZ1"/>
<dbReference type="SUPFAM" id="SSF55874">
    <property type="entry name" value="ATPase domain of HSP90 chaperone/DNA topoisomerase II/histidine kinase"/>
    <property type="match status" value="1"/>
</dbReference>
<comment type="cofactor">
    <cofactor evidence="2">
        <name>[4Fe-4S] cluster</name>
        <dbReference type="ChEBI" id="CHEBI:49883"/>
    </cofactor>
</comment>
<dbReference type="InterPro" id="IPR050482">
    <property type="entry name" value="Sensor_HK_TwoCompSys"/>
</dbReference>
<feature type="domain" description="Histidine kinase" evidence="16">
    <location>
        <begin position="271"/>
        <end position="357"/>
    </location>
</feature>
<dbReference type="InterPro" id="IPR036890">
    <property type="entry name" value="HATPase_C_sf"/>
</dbReference>
<accession>A0A1A8ZAZ1</accession>
<dbReference type="InterPro" id="IPR005467">
    <property type="entry name" value="His_kinase_dom"/>
</dbReference>
<protein>
    <recommendedName>
        <fullName evidence="5">Oxygen sensor histidine kinase NreB</fullName>
        <ecNumber evidence="4">2.7.13.3</ecNumber>
    </recommendedName>
    <alternativeName>
        <fullName evidence="15">Nitrogen regulation protein B</fullName>
    </alternativeName>
</protein>
<evidence type="ECO:0000256" key="15">
    <source>
        <dbReference type="ARBA" id="ARBA00030800"/>
    </source>
</evidence>
<keyword evidence="13" id="KW-0411">Iron-sulfur</keyword>
<evidence type="ECO:0000256" key="3">
    <source>
        <dbReference type="ARBA" id="ARBA00004496"/>
    </source>
</evidence>
<evidence type="ECO:0000256" key="4">
    <source>
        <dbReference type="ARBA" id="ARBA00012438"/>
    </source>
</evidence>
<comment type="subcellular location">
    <subcellularLocation>
        <location evidence="3">Cytoplasm</location>
    </subcellularLocation>
</comment>
<dbReference type="InterPro" id="IPR004358">
    <property type="entry name" value="Sig_transdc_His_kin-like_C"/>
</dbReference>
<dbReference type="PROSITE" id="PS50109">
    <property type="entry name" value="HIS_KIN"/>
    <property type="match status" value="1"/>
</dbReference>
<dbReference type="GO" id="GO:0046983">
    <property type="term" value="F:protein dimerization activity"/>
    <property type="evidence" value="ECO:0007669"/>
    <property type="project" value="InterPro"/>
</dbReference>
<dbReference type="PANTHER" id="PTHR24421">
    <property type="entry name" value="NITRATE/NITRITE SENSOR PROTEIN NARX-RELATED"/>
    <property type="match status" value="1"/>
</dbReference>
<evidence type="ECO:0000256" key="12">
    <source>
        <dbReference type="ARBA" id="ARBA00023012"/>
    </source>
</evidence>
<evidence type="ECO:0000313" key="18">
    <source>
        <dbReference type="Proteomes" id="UP000198765"/>
    </source>
</evidence>
<comment type="catalytic activity">
    <reaction evidence="1">
        <text>ATP + protein L-histidine = ADP + protein N-phospho-L-histidine.</text>
        <dbReference type="EC" id="2.7.13.3"/>
    </reaction>
</comment>
<keyword evidence="18" id="KW-1185">Reference proteome</keyword>
<dbReference type="GO" id="GO:0005737">
    <property type="term" value="C:cytoplasm"/>
    <property type="evidence" value="ECO:0007669"/>
    <property type="project" value="UniProtKB-SubCell"/>
</dbReference>
<dbReference type="SMART" id="SM00387">
    <property type="entry name" value="HATPase_c"/>
    <property type="match status" value="1"/>
</dbReference>
<evidence type="ECO:0000256" key="7">
    <source>
        <dbReference type="ARBA" id="ARBA00022490"/>
    </source>
</evidence>
<evidence type="ECO:0000256" key="14">
    <source>
        <dbReference type="ARBA" id="ARBA00024827"/>
    </source>
</evidence>
<dbReference type="Proteomes" id="UP000198765">
    <property type="component" value="Chromosome I"/>
</dbReference>
<dbReference type="Pfam" id="PF07730">
    <property type="entry name" value="HisKA_3"/>
    <property type="match status" value="1"/>
</dbReference>
<comment type="function">
    <text evidence="14">Member of the two-component regulatory system NreB/NreC involved in the control of dissimilatory nitrate/nitrite reduction in response to oxygen. NreB functions as a direct oxygen sensor histidine kinase which is autophosphorylated, in the absence of oxygen, probably at the conserved histidine residue, and transfers its phosphate group probably to a conserved aspartate residue of NreC. NreB/NreC activates the expression of the nitrate (narGHJI) and nitrite (nir) reductase operons, as well as the putative nitrate transporter gene narT.</text>
</comment>
<evidence type="ECO:0000256" key="9">
    <source>
        <dbReference type="ARBA" id="ARBA00022723"/>
    </source>
</evidence>
<evidence type="ECO:0000259" key="16">
    <source>
        <dbReference type="PROSITE" id="PS50109"/>
    </source>
</evidence>
<dbReference type="PRINTS" id="PR00344">
    <property type="entry name" value="BCTRLSENSOR"/>
</dbReference>
<reference evidence="17 18" key="1">
    <citation type="submission" date="2016-06" db="EMBL/GenBank/DDBJ databases">
        <authorList>
            <person name="Kjaerup R.B."/>
            <person name="Dalgaard T.S."/>
            <person name="Juul-Madsen H.R."/>
        </authorList>
    </citation>
    <scope>NUCLEOTIDE SEQUENCE [LARGE SCALE GENOMIC DNA]</scope>
    <source>
        <strain evidence="17 18">DSM 45248</strain>
    </source>
</reference>
<dbReference type="InterPro" id="IPR011712">
    <property type="entry name" value="Sig_transdc_His_kin_sub3_dim/P"/>
</dbReference>
<dbReference type="InterPro" id="IPR003594">
    <property type="entry name" value="HATPase_dom"/>
</dbReference>
<dbReference type="Pfam" id="PF02518">
    <property type="entry name" value="HATPase_c"/>
    <property type="match status" value="1"/>
</dbReference>
<sequence length="360" mass="38799">MDPSALATGFAIASAFEARHDTVVDTFRKRLIGVCGPLGLEEALLNQAIAQARQVLADVTESIRTGQTQVNETAIALVWQSGAAGAHSLHPVESLRAATELFEPVLDAVIETAAGHPDATCIIRTATHALQRSVMTRIRWASESYMAFLLDGVHQAQLAERRRIARELHDRVGGSASVVNRNLELAQTYAETDPDRCQDKVDVAYQASVHTLEAVRGVATDLRLESRFDNLAKALRGFLDAMAEGNATVDLKVSGDESWAPPEVLAEVFLVVREALRNAFRHSFATTVLSHVDIAPHEVRAWVSDDGVGFDPDSGARGGGSGLASMRERIELLGGKLALHSVPGHGTRIEALIPLTRTVK</sequence>
<dbReference type="Gene3D" id="1.20.5.1930">
    <property type="match status" value="1"/>
</dbReference>
<dbReference type="GO" id="GO:0000155">
    <property type="term" value="F:phosphorelay sensor kinase activity"/>
    <property type="evidence" value="ECO:0007669"/>
    <property type="project" value="InterPro"/>
</dbReference>
<evidence type="ECO:0000256" key="2">
    <source>
        <dbReference type="ARBA" id="ARBA00001966"/>
    </source>
</evidence>
<dbReference type="GO" id="GO:0016020">
    <property type="term" value="C:membrane"/>
    <property type="evidence" value="ECO:0007669"/>
    <property type="project" value="InterPro"/>
</dbReference>
<dbReference type="EC" id="2.7.13.3" evidence="4"/>
<organism evidence="17 18">
    <name type="scientific">Micromonospora narathiwatensis</name>
    <dbReference type="NCBI Taxonomy" id="299146"/>
    <lineage>
        <taxon>Bacteria</taxon>
        <taxon>Bacillati</taxon>
        <taxon>Actinomycetota</taxon>
        <taxon>Actinomycetes</taxon>
        <taxon>Micromonosporales</taxon>
        <taxon>Micromonosporaceae</taxon>
        <taxon>Micromonospora</taxon>
    </lineage>
</organism>
<name>A0A1A8ZAZ1_9ACTN</name>
<keyword evidence="6" id="KW-0004">4Fe-4S</keyword>
<dbReference type="GO" id="GO:0046872">
    <property type="term" value="F:metal ion binding"/>
    <property type="evidence" value="ECO:0007669"/>
    <property type="project" value="UniProtKB-KW"/>
</dbReference>
<evidence type="ECO:0000256" key="11">
    <source>
        <dbReference type="ARBA" id="ARBA00023004"/>
    </source>
</evidence>
<dbReference type="Gene3D" id="3.30.565.10">
    <property type="entry name" value="Histidine kinase-like ATPase, C-terminal domain"/>
    <property type="match status" value="1"/>
</dbReference>
<dbReference type="GO" id="GO:0051539">
    <property type="term" value="F:4 iron, 4 sulfur cluster binding"/>
    <property type="evidence" value="ECO:0007669"/>
    <property type="project" value="UniProtKB-KW"/>
</dbReference>
<dbReference type="EMBL" id="LT594324">
    <property type="protein sequence ID" value="SBT41134.1"/>
    <property type="molecule type" value="Genomic_DNA"/>
</dbReference>
<keyword evidence="8" id="KW-0808">Transferase</keyword>
<evidence type="ECO:0000256" key="1">
    <source>
        <dbReference type="ARBA" id="ARBA00000085"/>
    </source>
</evidence>
<dbReference type="PATRIC" id="fig|299146.4.peg.1195"/>
<keyword evidence="11" id="KW-0408">Iron</keyword>
<proteinExistence type="predicted"/>
<evidence type="ECO:0000256" key="10">
    <source>
        <dbReference type="ARBA" id="ARBA00022777"/>
    </source>
</evidence>
<dbReference type="CDD" id="cd16917">
    <property type="entry name" value="HATPase_UhpB-NarQ-NarX-like"/>
    <property type="match status" value="1"/>
</dbReference>
<evidence type="ECO:0000256" key="8">
    <source>
        <dbReference type="ARBA" id="ARBA00022679"/>
    </source>
</evidence>
<gene>
    <name evidence="17" type="ORF">GA0070621_1153</name>
</gene>
<keyword evidence="10 17" id="KW-0418">Kinase</keyword>
<evidence type="ECO:0000256" key="5">
    <source>
        <dbReference type="ARBA" id="ARBA00017322"/>
    </source>
</evidence>
<dbReference type="OrthoDB" id="144293at2"/>